<keyword evidence="2" id="KW-1185">Reference proteome</keyword>
<dbReference type="AlphaFoldDB" id="A0A1M4X601"/>
<dbReference type="RefSeq" id="WP_073051759.1">
    <property type="nucleotide sequence ID" value="NZ_FQUP01000001.1"/>
</dbReference>
<gene>
    <name evidence="1" type="ORF">SAMN02745157_1157</name>
</gene>
<sequence length="73" mass="7667">MSPDKLVRMANQIALFFAAQGDAAAPDAVATHLRQFWDPRMRRAILDHAKSGGAGLSPIAAAAVARLAVDEPA</sequence>
<evidence type="ECO:0000313" key="1">
    <source>
        <dbReference type="EMBL" id="SHE88875.1"/>
    </source>
</evidence>
<organism evidence="1 2">
    <name type="scientific">Kaistia soli DSM 19436</name>
    <dbReference type="NCBI Taxonomy" id="1122133"/>
    <lineage>
        <taxon>Bacteria</taxon>
        <taxon>Pseudomonadati</taxon>
        <taxon>Pseudomonadota</taxon>
        <taxon>Alphaproteobacteria</taxon>
        <taxon>Hyphomicrobiales</taxon>
        <taxon>Kaistiaceae</taxon>
        <taxon>Kaistia</taxon>
    </lineage>
</organism>
<dbReference type="Proteomes" id="UP000184485">
    <property type="component" value="Unassembled WGS sequence"/>
</dbReference>
<dbReference type="STRING" id="1122133.SAMN02745157_1157"/>
<name>A0A1M4X601_9HYPH</name>
<dbReference type="Pfam" id="PF11390">
    <property type="entry name" value="FdsD"/>
    <property type="match status" value="1"/>
</dbReference>
<evidence type="ECO:0000313" key="2">
    <source>
        <dbReference type="Proteomes" id="UP000184485"/>
    </source>
</evidence>
<proteinExistence type="predicted"/>
<accession>A0A1M4X601</accession>
<dbReference type="InterPro" id="IPR021074">
    <property type="entry name" value="Formate_DH_dsu"/>
</dbReference>
<protein>
    <submittedName>
        <fullName evidence="1">Formate dehydrogenase delta subunit</fullName>
    </submittedName>
</protein>
<reference evidence="1 2" key="1">
    <citation type="submission" date="2016-11" db="EMBL/GenBank/DDBJ databases">
        <authorList>
            <person name="Jaros S."/>
            <person name="Januszkiewicz K."/>
            <person name="Wedrychowicz H."/>
        </authorList>
    </citation>
    <scope>NUCLEOTIDE SEQUENCE [LARGE SCALE GENOMIC DNA]</scope>
    <source>
        <strain evidence="1 2">DSM 19436</strain>
    </source>
</reference>
<dbReference type="EMBL" id="FQUP01000001">
    <property type="protein sequence ID" value="SHE88875.1"/>
    <property type="molecule type" value="Genomic_DNA"/>
</dbReference>